<dbReference type="PANTHER" id="PTHR24366">
    <property type="entry name" value="IG(IMMUNOGLOBULIN) AND LRR(LEUCINE RICH REPEAT) DOMAINS"/>
    <property type="match status" value="1"/>
</dbReference>
<dbReference type="PRINTS" id="PR00019">
    <property type="entry name" value="LEURICHRPT"/>
</dbReference>
<dbReference type="InterPro" id="IPR025875">
    <property type="entry name" value="Leu-rich_rpt_4"/>
</dbReference>
<dbReference type="OrthoDB" id="5486659at2"/>
<dbReference type="Gene3D" id="3.80.10.10">
    <property type="entry name" value="Ribonuclease Inhibitor"/>
    <property type="match status" value="2"/>
</dbReference>
<dbReference type="InterPro" id="IPR001611">
    <property type="entry name" value="Leu-rich_rpt"/>
</dbReference>
<proteinExistence type="predicted"/>
<sequence length="334" mass="38498">MVNGNSIGNLYVVRGCTKVVLNDIKLTGNKLSILDKIISINELRYLDLVNCALTKALPNIFTLQLLECLSLSNNNLSEIVIAKKTLPCLRKLDLSRNNLSKFSCRFLRQIEDLDLSRNKISDLKYIKNMKNLVSLNIANNNIDQLDDIGDLVNIEILNFVNNRISKLPCLDALQKLRGYYARNNRFACIEETFKPIHNIICRKVPIGVIYNPDTMRYVVKYGYHHTMNDALYYLPYEMHICGGDGKEYDAIEKVSHTDDDKISKFKKEYRVGIPNYNSKHRMQIHGNVDKGIYDFISHYVTVDCVYCEVSSTNRPPSNYEDNFQNMQRCACYGY</sequence>
<keyword evidence="2" id="KW-0677">Repeat</keyword>
<dbReference type="SUPFAM" id="SSF52058">
    <property type="entry name" value="L domain-like"/>
    <property type="match status" value="1"/>
</dbReference>
<organism evidence="3 4">
    <name type="scientific">Candidatus Cytomitobacter primus</name>
    <dbReference type="NCBI Taxonomy" id="2066024"/>
    <lineage>
        <taxon>Bacteria</taxon>
        <taxon>Pseudomonadati</taxon>
        <taxon>Pseudomonadota</taxon>
        <taxon>Alphaproteobacteria</taxon>
        <taxon>Holosporales</taxon>
        <taxon>Holosporaceae</taxon>
        <taxon>Candidatus Cytomitobacter</taxon>
    </lineage>
</organism>
<dbReference type="PROSITE" id="PS51450">
    <property type="entry name" value="LRR"/>
    <property type="match status" value="3"/>
</dbReference>
<dbReference type="RefSeq" id="WP_148971904.1">
    <property type="nucleotide sequence ID" value="NZ_CP043316.1"/>
</dbReference>
<protein>
    <submittedName>
        <fullName evidence="3">Leucine-rich repeat domain-containing protein</fullName>
    </submittedName>
</protein>
<evidence type="ECO:0000313" key="3">
    <source>
        <dbReference type="EMBL" id="QEK38783.1"/>
    </source>
</evidence>
<evidence type="ECO:0000313" key="4">
    <source>
        <dbReference type="Proteomes" id="UP000325004"/>
    </source>
</evidence>
<dbReference type="EMBL" id="CP043316">
    <property type="protein sequence ID" value="QEK38783.1"/>
    <property type="molecule type" value="Genomic_DNA"/>
</dbReference>
<evidence type="ECO:0000256" key="1">
    <source>
        <dbReference type="ARBA" id="ARBA00022614"/>
    </source>
</evidence>
<accession>A0A5C0UGW1</accession>
<keyword evidence="4" id="KW-1185">Reference proteome</keyword>
<dbReference type="InterPro" id="IPR032675">
    <property type="entry name" value="LRR_dom_sf"/>
</dbReference>
<keyword evidence="1" id="KW-0433">Leucine-rich repeat</keyword>
<dbReference type="PANTHER" id="PTHR24366:SF96">
    <property type="entry name" value="LEUCINE RICH REPEAT CONTAINING 53"/>
    <property type="match status" value="1"/>
</dbReference>
<dbReference type="Proteomes" id="UP000325004">
    <property type="component" value="Chromosome"/>
</dbReference>
<reference evidence="3 4" key="1">
    <citation type="submission" date="2019-08" db="EMBL/GenBank/DDBJ databases">
        <title>Highly reduced genomes of protist endosymbionts show evolutionary convergence.</title>
        <authorList>
            <person name="George E."/>
            <person name="Husnik F."/>
            <person name="Tashyreva D."/>
            <person name="Prokopchuk G."/>
            <person name="Horak A."/>
            <person name="Kwong W.K."/>
            <person name="Lukes J."/>
            <person name="Keeling P.J."/>
        </authorList>
    </citation>
    <scope>NUCLEOTIDE SEQUENCE [LARGE SCALE GENOMIC DNA]</scope>
    <source>
        <strain evidence="3">1604LC</strain>
    </source>
</reference>
<evidence type="ECO:0000256" key="2">
    <source>
        <dbReference type="ARBA" id="ARBA00022737"/>
    </source>
</evidence>
<dbReference type="KEGG" id="cpri:FZC34_02620"/>
<gene>
    <name evidence="3" type="ORF">FZC34_02620</name>
</gene>
<name>A0A5C0UGW1_9PROT</name>
<dbReference type="Pfam" id="PF12799">
    <property type="entry name" value="LRR_4"/>
    <property type="match status" value="2"/>
</dbReference>
<dbReference type="AlphaFoldDB" id="A0A5C0UGW1"/>